<keyword evidence="1" id="KW-0472">Membrane</keyword>
<keyword evidence="1" id="KW-1133">Transmembrane helix</keyword>
<protein>
    <recommendedName>
        <fullName evidence="4">DUF4760 domain-containing protein</fullName>
    </recommendedName>
</protein>
<accession>A0A1H5PGM1</accession>
<dbReference type="RefSeq" id="WP_093114490.1">
    <property type="nucleotide sequence ID" value="NZ_FNGG01000017.1"/>
</dbReference>
<dbReference type="AlphaFoldDB" id="A0A1H5PGM1"/>
<dbReference type="EMBL" id="FNUG01000017">
    <property type="protein sequence ID" value="SEF13029.1"/>
    <property type="molecule type" value="Genomic_DNA"/>
</dbReference>
<evidence type="ECO:0008006" key="4">
    <source>
        <dbReference type="Google" id="ProtNLM"/>
    </source>
</evidence>
<reference evidence="2 3" key="1">
    <citation type="submission" date="2016-10" db="EMBL/GenBank/DDBJ databases">
        <authorList>
            <person name="de Groot N.N."/>
        </authorList>
    </citation>
    <scope>NUCLEOTIDE SEQUENCE [LARGE SCALE GENOMIC DNA]</scope>
    <source>
        <strain evidence="2 3">DSM 23553</strain>
    </source>
</reference>
<organism evidence="2 3">
    <name type="scientific">Salinimicrobium catena</name>
    <dbReference type="NCBI Taxonomy" id="390640"/>
    <lineage>
        <taxon>Bacteria</taxon>
        <taxon>Pseudomonadati</taxon>
        <taxon>Bacteroidota</taxon>
        <taxon>Flavobacteriia</taxon>
        <taxon>Flavobacteriales</taxon>
        <taxon>Flavobacteriaceae</taxon>
        <taxon>Salinimicrobium</taxon>
    </lineage>
</organism>
<proteinExistence type="predicted"/>
<dbReference type="OrthoDB" id="1442571at2"/>
<gene>
    <name evidence="2" type="ORF">SAMN04488034_11717</name>
</gene>
<dbReference type="Proteomes" id="UP000199448">
    <property type="component" value="Unassembled WGS sequence"/>
</dbReference>
<keyword evidence="1" id="KW-0812">Transmembrane</keyword>
<feature type="transmembrane region" description="Helical" evidence="1">
    <location>
        <begin position="6"/>
        <end position="24"/>
    </location>
</feature>
<evidence type="ECO:0000313" key="2">
    <source>
        <dbReference type="EMBL" id="SEF13029.1"/>
    </source>
</evidence>
<name>A0A1H5PGM1_9FLAO</name>
<evidence type="ECO:0000313" key="3">
    <source>
        <dbReference type="Proteomes" id="UP000199448"/>
    </source>
</evidence>
<sequence>MEINDYITYAISIVAIVISIIAFIQNHKISKRQTRIGRIEEILEIIHILNINYHYFYDTYFFKESILSHSKENKEEEKEYLKQVKALIEISNKIDLQNKLSRLHILNNSYLPKKELKDKIGVIIAVYSSLAGSTISEPIRKEYLPFTDFPKPWHFLEFAQEIQNELLKEMNLGYKDNFSNTNSYEKKFRERYNLQ</sequence>
<evidence type="ECO:0000256" key="1">
    <source>
        <dbReference type="SAM" id="Phobius"/>
    </source>
</evidence>
<keyword evidence="3" id="KW-1185">Reference proteome</keyword>